<dbReference type="GO" id="GO:0006289">
    <property type="term" value="P:nucleotide-excision repair"/>
    <property type="evidence" value="ECO:0007669"/>
    <property type="project" value="TreeGrafter"/>
</dbReference>
<dbReference type="PANTHER" id="PTHR47957">
    <property type="entry name" value="ATP-DEPENDENT HELICASE HRQ1"/>
    <property type="match status" value="1"/>
</dbReference>
<evidence type="ECO:0000313" key="2">
    <source>
        <dbReference type="EMBL" id="KAF5362726.1"/>
    </source>
</evidence>
<keyword evidence="3" id="KW-1185">Reference proteome</keyword>
<dbReference type="PROSITE" id="PS51194">
    <property type="entry name" value="HELICASE_CTER"/>
    <property type="match status" value="1"/>
</dbReference>
<dbReference type="Pfam" id="PF00271">
    <property type="entry name" value="Helicase_C"/>
    <property type="match status" value="1"/>
</dbReference>
<dbReference type="Gene3D" id="3.40.50.300">
    <property type="entry name" value="P-loop containing nucleotide triphosphate hydrolases"/>
    <property type="match status" value="1"/>
</dbReference>
<accession>A0A8H5GDC1</accession>
<dbReference type="InterPro" id="IPR027417">
    <property type="entry name" value="P-loop_NTPase"/>
</dbReference>
<organism evidence="2 3">
    <name type="scientific">Tetrapyrgos nigripes</name>
    <dbReference type="NCBI Taxonomy" id="182062"/>
    <lineage>
        <taxon>Eukaryota</taxon>
        <taxon>Fungi</taxon>
        <taxon>Dikarya</taxon>
        <taxon>Basidiomycota</taxon>
        <taxon>Agaricomycotina</taxon>
        <taxon>Agaricomycetes</taxon>
        <taxon>Agaricomycetidae</taxon>
        <taxon>Agaricales</taxon>
        <taxon>Marasmiineae</taxon>
        <taxon>Marasmiaceae</taxon>
        <taxon>Tetrapyrgos</taxon>
    </lineage>
</organism>
<feature type="domain" description="Helicase C-terminal" evidence="1">
    <location>
        <begin position="43"/>
        <end position="203"/>
    </location>
</feature>
<gene>
    <name evidence="2" type="ORF">D9758_011673</name>
</gene>
<proteinExistence type="predicted"/>
<dbReference type="EMBL" id="JAACJM010000037">
    <property type="protein sequence ID" value="KAF5362726.1"/>
    <property type="molecule type" value="Genomic_DNA"/>
</dbReference>
<comment type="caution">
    <text evidence="2">The sequence shown here is derived from an EMBL/GenBank/DDBJ whole genome shotgun (WGS) entry which is preliminary data.</text>
</comment>
<reference evidence="2 3" key="1">
    <citation type="journal article" date="2020" name="ISME J.">
        <title>Uncovering the hidden diversity of litter-decomposition mechanisms in mushroom-forming fungi.</title>
        <authorList>
            <person name="Floudas D."/>
            <person name="Bentzer J."/>
            <person name="Ahren D."/>
            <person name="Johansson T."/>
            <person name="Persson P."/>
            <person name="Tunlid A."/>
        </authorList>
    </citation>
    <scope>NUCLEOTIDE SEQUENCE [LARGE SCALE GENOMIC DNA]</scope>
    <source>
        <strain evidence="2 3">CBS 291.85</strain>
    </source>
</reference>
<dbReference type="GO" id="GO:0043138">
    <property type="term" value="F:3'-5' DNA helicase activity"/>
    <property type="evidence" value="ECO:0007669"/>
    <property type="project" value="TreeGrafter"/>
</dbReference>
<evidence type="ECO:0000259" key="1">
    <source>
        <dbReference type="PROSITE" id="PS51194"/>
    </source>
</evidence>
<dbReference type="PANTHER" id="PTHR47957:SF3">
    <property type="entry name" value="ATP-DEPENDENT HELICASE HRQ1"/>
    <property type="match status" value="1"/>
</dbReference>
<protein>
    <recommendedName>
        <fullName evidence="1">Helicase C-terminal domain-containing protein</fullName>
    </recommendedName>
</protein>
<dbReference type="Proteomes" id="UP000559256">
    <property type="component" value="Unassembled WGS sequence"/>
</dbReference>
<dbReference type="GO" id="GO:0005634">
    <property type="term" value="C:nucleus"/>
    <property type="evidence" value="ECO:0007669"/>
    <property type="project" value="TreeGrafter"/>
</dbReference>
<dbReference type="SUPFAM" id="SSF52540">
    <property type="entry name" value="P-loop containing nucleoside triphosphate hydrolases"/>
    <property type="match status" value="1"/>
</dbReference>
<dbReference type="SMART" id="SM00490">
    <property type="entry name" value="HELICc"/>
    <property type="match status" value="1"/>
</dbReference>
<dbReference type="GO" id="GO:0036297">
    <property type="term" value="P:interstrand cross-link repair"/>
    <property type="evidence" value="ECO:0007669"/>
    <property type="project" value="TreeGrafter"/>
</dbReference>
<dbReference type="AlphaFoldDB" id="A0A8H5GDC1"/>
<evidence type="ECO:0000313" key="3">
    <source>
        <dbReference type="Proteomes" id="UP000559256"/>
    </source>
</evidence>
<sequence>MLVQRDVINKLQISKSDHISIDKGNDRGNVSLVVRPIHNAINSFIDLDFCIPEDVQRREDIPKTFIYYDNIMGSVDMEDHLNTLLPRHLRNEGLVRLYSAGYSNEYRDKVMTQFKVGKVRVLICTDAAEMGCNIPDIQVIVQWKLPGSVSSAVLLFVQQAGCAARGIKEGLAVLLVEKAVYYVSVNALNKDVSNTSSSKMASSLPKEAKLTKKYAENHGLLRGTKRPGGRWTKGSTRLYKLVNFVKELTVVFGNEPAAPTVPCCDICNPELLDRVCPGEPKISKRKPAIPKSEEPYLEVQQALHDWRKNTQKLDPRLACLASEAILDNSLIDLLSSVRPIPSKARLDVILSGQWVWFNKYGDEVLEILVHIEILAVTKMTLKRKVAEAPESTGSQPAEKCV</sequence>
<dbReference type="InterPro" id="IPR001650">
    <property type="entry name" value="Helicase_C-like"/>
</dbReference>
<name>A0A8H5GDC1_9AGAR</name>
<dbReference type="OrthoDB" id="10261556at2759"/>